<reference evidence="2" key="1">
    <citation type="submission" date="2017-01" db="EMBL/GenBank/DDBJ databases">
        <title>Comparative genomics of anhydrobiosis in the tardigrade Hypsibius dujardini.</title>
        <authorList>
            <person name="Yoshida Y."/>
            <person name="Koutsovoulos G."/>
            <person name="Laetsch D."/>
            <person name="Stevens L."/>
            <person name="Kumar S."/>
            <person name="Horikawa D."/>
            <person name="Ishino K."/>
            <person name="Komine S."/>
            <person name="Tomita M."/>
            <person name="Blaxter M."/>
            <person name="Arakawa K."/>
        </authorList>
    </citation>
    <scope>NUCLEOTIDE SEQUENCE [LARGE SCALE GENOMIC DNA]</scope>
    <source>
        <strain evidence="2">Z151</strain>
    </source>
</reference>
<protein>
    <submittedName>
        <fullName evidence="1">Uncharacterized protein</fullName>
    </submittedName>
</protein>
<comment type="caution">
    <text evidence="1">The sequence shown here is derived from an EMBL/GenBank/DDBJ whole genome shotgun (WGS) entry which is preliminary data.</text>
</comment>
<evidence type="ECO:0000313" key="1">
    <source>
        <dbReference type="EMBL" id="OQV14413.1"/>
    </source>
</evidence>
<evidence type="ECO:0000313" key="2">
    <source>
        <dbReference type="Proteomes" id="UP000192578"/>
    </source>
</evidence>
<dbReference type="EMBL" id="MTYJ01000105">
    <property type="protein sequence ID" value="OQV14413.1"/>
    <property type="molecule type" value="Genomic_DNA"/>
</dbReference>
<name>A0A1W0WH07_HYPEX</name>
<dbReference type="Proteomes" id="UP000192578">
    <property type="component" value="Unassembled WGS sequence"/>
</dbReference>
<gene>
    <name evidence="1" type="ORF">BV898_11390</name>
</gene>
<accession>A0A1W0WH07</accession>
<proteinExistence type="predicted"/>
<organism evidence="1 2">
    <name type="scientific">Hypsibius exemplaris</name>
    <name type="common">Freshwater tardigrade</name>
    <dbReference type="NCBI Taxonomy" id="2072580"/>
    <lineage>
        <taxon>Eukaryota</taxon>
        <taxon>Metazoa</taxon>
        <taxon>Ecdysozoa</taxon>
        <taxon>Tardigrada</taxon>
        <taxon>Eutardigrada</taxon>
        <taxon>Parachela</taxon>
        <taxon>Hypsibioidea</taxon>
        <taxon>Hypsibiidae</taxon>
        <taxon>Hypsibius</taxon>
    </lineage>
</organism>
<keyword evidence="2" id="KW-1185">Reference proteome</keyword>
<sequence length="73" mass="8543">MPEDLDLRTAKERPTHLRAPERIRNVVRGLFRHYEVSVRTVITHGRRNLRHDLPFNAANLGSLSMEPLEKPNF</sequence>
<dbReference type="AlphaFoldDB" id="A0A1W0WH07"/>